<dbReference type="OrthoDB" id="3845at2759"/>
<sequence>MIRRPLSSLARALSTSAARRQEVLPTTNSPIVAKLDFFNSVGGKDKPIPTYRLIDGNGRPLDGAELPDVRSSGIAKKTNPN</sequence>
<protein>
    <submittedName>
        <fullName evidence="2">Uncharacterized protein</fullName>
    </submittedName>
</protein>
<dbReference type="Proteomes" id="UP000567179">
    <property type="component" value="Unassembled WGS sequence"/>
</dbReference>
<evidence type="ECO:0000313" key="2">
    <source>
        <dbReference type="EMBL" id="KAF5315209.1"/>
    </source>
</evidence>
<reference evidence="2 3" key="1">
    <citation type="journal article" date="2020" name="ISME J.">
        <title>Uncovering the hidden diversity of litter-decomposition mechanisms in mushroom-forming fungi.</title>
        <authorList>
            <person name="Floudas D."/>
            <person name="Bentzer J."/>
            <person name="Ahren D."/>
            <person name="Johansson T."/>
            <person name="Persson P."/>
            <person name="Tunlid A."/>
        </authorList>
    </citation>
    <scope>NUCLEOTIDE SEQUENCE [LARGE SCALE GENOMIC DNA]</scope>
    <source>
        <strain evidence="2 3">CBS 101986</strain>
    </source>
</reference>
<feature type="region of interest" description="Disordered" evidence="1">
    <location>
        <begin position="48"/>
        <end position="81"/>
    </location>
</feature>
<name>A0A8H5EWS7_9AGAR</name>
<gene>
    <name evidence="2" type="ORF">D9619_007092</name>
</gene>
<evidence type="ECO:0000256" key="1">
    <source>
        <dbReference type="SAM" id="MobiDB-lite"/>
    </source>
</evidence>
<evidence type="ECO:0000313" key="3">
    <source>
        <dbReference type="Proteomes" id="UP000567179"/>
    </source>
</evidence>
<dbReference type="AlphaFoldDB" id="A0A8H5EWS7"/>
<proteinExistence type="predicted"/>
<accession>A0A8H5EWS7</accession>
<comment type="caution">
    <text evidence="2">The sequence shown here is derived from an EMBL/GenBank/DDBJ whole genome shotgun (WGS) entry which is preliminary data.</text>
</comment>
<keyword evidence="3" id="KW-1185">Reference proteome</keyword>
<dbReference type="EMBL" id="JAACJJ010000043">
    <property type="protein sequence ID" value="KAF5315209.1"/>
    <property type="molecule type" value="Genomic_DNA"/>
</dbReference>
<organism evidence="2 3">
    <name type="scientific">Psilocybe cf. subviscida</name>
    <dbReference type="NCBI Taxonomy" id="2480587"/>
    <lineage>
        <taxon>Eukaryota</taxon>
        <taxon>Fungi</taxon>
        <taxon>Dikarya</taxon>
        <taxon>Basidiomycota</taxon>
        <taxon>Agaricomycotina</taxon>
        <taxon>Agaricomycetes</taxon>
        <taxon>Agaricomycetidae</taxon>
        <taxon>Agaricales</taxon>
        <taxon>Agaricineae</taxon>
        <taxon>Strophariaceae</taxon>
        <taxon>Psilocybe</taxon>
    </lineage>
</organism>